<feature type="region of interest" description="Disordered" evidence="1">
    <location>
        <begin position="83"/>
        <end position="102"/>
    </location>
</feature>
<comment type="caution">
    <text evidence="3">The sequence shown here is derived from an EMBL/GenBank/DDBJ whole genome shotgun (WGS) entry which is preliminary data.</text>
</comment>
<sequence>MTRMMTALLLVLASISLGVQAAPNGKSGKGNDKAERSQTWQGESKPAGWDDKEYAWWEDNCIDIKIGSVSLKQDCDRVDGKYREHYNRSIHSGNNPGRGHKK</sequence>
<evidence type="ECO:0000256" key="1">
    <source>
        <dbReference type="SAM" id="MobiDB-lite"/>
    </source>
</evidence>
<keyword evidence="4" id="KW-1185">Reference proteome</keyword>
<keyword evidence="2" id="KW-0732">Signal</keyword>
<feature type="region of interest" description="Disordered" evidence="1">
    <location>
        <begin position="21"/>
        <end position="48"/>
    </location>
</feature>
<proteinExistence type="predicted"/>
<accession>A0ABV8CNV6</accession>
<evidence type="ECO:0000313" key="3">
    <source>
        <dbReference type="EMBL" id="MFC3913897.1"/>
    </source>
</evidence>
<evidence type="ECO:0000313" key="4">
    <source>
        <dbReference type="Proteomes" id="UP001595692"/>
    </source>
</evidence>
<organism evidence="3 4">
    <name type="scientific">Pseudaeromonas sharmana</name>
    <dbReference type="NCBI Taxonomy" id="328412"/>
    <lineage>
        <taxon>Bacteria</taxon>
        <taxon>Pseudomonadati</taxon>
        <taxon>Pseudomonadota</taxon>
        <taxon>Gammaproteobacteria</taxon>
        <taxon>Aeromonadales</taxon>
        <taxon>Aeromonadaceae</taxon>
        <taxon>Pseudaeromonas</taxon>
    </lineage>
</organism>
<protein>
    <submittedName>
        <fullName evidence="3">Uncharacterized protein</fullName>
    </submittedName>
</protein>
<dbReference type="Proteomes" id="UP001595692">
    <property type="component" value="Unassembled WGS sequence"/>
</dbReference>
<dbReference type="EMBL" id="JBHSAF010000014">
    <property type="protein sequence ID" value="MFC3913897.1"/>
    <property type="molecule type" value="Genomic_DNA"/>
</dbReference>
<name>A0ABV8CNV6_9GAMM</name>
<gene>
    <name evidence="3" type="ORF">ACFOSS_10520</name>
</gene>
<reference evidence="4" key="1">
    <citation type="journal article" date="2019" name="Int. J. Syst. Evol. Microbiol.">
        <title>The Global Catalogue of Microorganisms (GCM) 10K type strain sequencing project: providing services to taxonomists for standard genome sequencing and annotation.</title>
        <authorList>
            <consortium name="The Broad Institute Genomics Platform"/>
            <consortium name="The Broad Institute Genome Sequencing Center for Infectious Disease"/>
            <person name="Wu L."/>
            <person name="Ma J."/>
        </authorList>
    </citation>
    <scope>NUCLEOTIDE SEQUENCE [LARGE SCALE GENOMIC DNA]</scope>
    <source>
        <strain evidence="4">CCUG 54939</strain>
    </source>
</reference>
<dbReference type="RefSeq" id="WP_377152311.1">
    <property type="nucleotide sequence ID" value="NZ_JBHSAF010000014.1"/>
</dbReference>
<feature type="chain" id="PRO_5045888160" evidence="2">
    <location>
        <begin position="22"/>
        <end position="102"/>
    </location>
</feature>
<feature type="signal peptide" evidence="2">
    <location>
        <begin position="1"/>
        <end position="21"/>
    </location>
</feature>
<evidence type="ECO:0000256" key="2">
    <source>
        <dbReference type="SAM" id="SignalP"/>
    </source>
</evidence>